<dbReference type="KEGG" id="msil:METEAL_08860"/>
<dbReference type="EMBL" id="AP027080">
    <property type="protein sequence ID" value="BDU71712.1"/>
    <property type="molecule type" value="Genomic_DNA"/>
</dbReference>
<keyword evidence="1" id="KW-0732">Signal</keyword>
<reference evidence="3" key="1">
    <citation type="journal article" date="2023" name="Int. J. Syst. Evol. Microbiol.">
        <title>Mesoterricola silvestris gen. nov., sp. nov., Mesoterricola sediminis sp. nov., Geothrix oryzae sp. nov., Geothrix edaphica sp. nov., Geothrix rubra sp. nov., and Geothrix limicola sp. nov., six novel members of Acidobacteriota isolated from soils.</title>
        <authorList>
            <person name="Itoh H."/>
            <person name="Sugisawa Y."/>
            <person name="Mise K."/>
            <person name="Xu Z."/>
            <person name="Kuniyasu M."/>
            <person name="Ushijima N."/>
            <person name="Kawano K."/>
            <person name="Kobayashi E."/>
            <person name="Shiratori Y."/>
            <person name="Masuda Y."/>
            <person name="Senoo K."/>
        </authorList>
    </citation>
    <scope>NUCLEOTIDE SEQUENCE [LARGE SCALE GENOMIC DNA]</scope>
    <source>
        <strain evidence="3">W79</strain>
    </source>
</reference>
<sequence length="809" mass="81791">MNSLLRTSMICAFLLALAGCSSRQEPVPNPAPDVSTNAAAFDPSTGDVPLPNILATAAAADPLATLTAGTSMDPAKAMAYINKYEVGGTNAVAGVNAPIYLHFSYPLQASTVTAANIKVFQLTPDAGGTENNALGFTDVTGMFTFKYPAGGTDLWLFPSFPLTPGTRYLYVVTSRVKDAATGGAVIPSVYFNYLKSTAPLTGATAALEPIRANVTSGPAILLSGYAKVMDDLIAAAGTTTITSRGDIALMGRFITSGAGFIAPNPASPSTLIPVESALRAFAAGAALGGLPGKTWDNSVTVTATFTKGNANPLLDVGAFWQGATGAPASSVPATLGTVVLGTLKTAFLNIDPVLARANAASMDLGAVTGAFNPASGVVQPFRGAGGALTGYYHVAADIPFIYIAPDAAAPAGGYPVVLYQHGITSQKETVVGLAQTLTGGGFAALAVDLPLHGALAPPALAIAAGDSAAVKAQKQAGWGQAFMAVGAPLATRSNIQQAAFDLHRLELVLATHGFDVLGAKAPATTKAKFAGISLGSIVGAYYLAGNTTLSTTAPAPYTQATLAGDMKGFLSVPGARTAYLIQASPAFGATVDAGLAQAGIAKGSVTYNAFFQATQTVVDTADPATMTTPLAAGLPSRLSGRVLIQEATSATFDAGGNPTDGDLVITNPFTRYLGNALGGRAVLGTPAAAAVAPGFFQLGYGTADRIPSTFLYTLNGTAPAPKTQPAAQLPTDTTPVEGYFQFDQAGIGHGGLLDPTHPANAALMQKQMLFFLGVTGTSIALDPTQTAAGLVQGISADVQVPAIWTILGH</sequence>
<accession>A0AA48GI65</accession>
<gene>
    <name evidence="2" type="ORF">METEAL_08860</name>
</gene>
<name>A0AA48GI65_9BACT</name>
<feature type="chain" id="PRO_5041263554" description="Bacterial virulence factor lipase N-terminal domain-containing protein" evidence="1">
    <location>
        <begin position="24"/>
        <end position="809"/>
    </location>
</feature>
<dbReference type="AlphaFoldDB" id="A0AA48GI65"/>
<dbReference type="Proteomes" id="UP001238179">
    <property type="component" value="Chromosome"/>
</dbReference>
<protein>
    <recommendedName>
        <fullName evidence="4">Bacterial virulence factor lipase N-terminal domain-containing protein</fullName>
    </recommendedName>
</protein>
<evidence type="ECO:0000313" key="3">
    <source>
        <dbReference type="Proteomes" id="UP001238179"/>
    </source>
</evidence>
<organism evidence="2 3">
    <name type="scientific">Mesoterricola silvestris</name>
    <dbReference type="NCBI Taxonomy" id="2927979"/>
    <lineage>
        <taxon>Bacteria</taxon>
        <taxon>Pseudomonadati</taxon>
        <taxon>Acidobacteriota</taxon>
        <taxon>Holophagae</taxon>
        <taxon>Holophagales</taxon>
        <taxon>Holophagaceae</taxon>
        <taxon>Mesoterricola</taxon>
    </lineage>
</organism>
<dbReference type="Gene3D" id="3.40.50.1820">
    <property type="entry name" value="alpha/beta hydrolase"/>
    <property type="match status" value="1"/>
</dbReference>
<evidence type="ECO:0000313" key="2">
    <source>
        <dbReference type="EMBL" id="BDU71712.1"/>
    </source>
</evidence>
<feature type="signal peptide" evidence="1">
    <location>
        <begin position="1"/>
        <end position="23"/>
    </location>
</feature>
<evidence type="ECO:0000256" key="1">
    <source>
        <dbReference type="SAM" id="SignalP"/>
    </source>
</evidence>
<evidence type="ECO:0008006" key="4">
    <source>
        <dbReference type="Google" id="ProtNLM"/>
    </source>
</evidence>
<dbReference type="SUPFAM" id="SSF53474">
    <property type="entry name" value="alpha/beta-Hydrolases"/>
    <property type="match status" value="1"/>
</dbReference>
<dbReference type="InterPro" id="IPR029058">
    <property type="entry name" value="AB_hydrolase_fold"/>
</dbReference>
<keyword evidence="3" id="KW-1185">Reference proteome</keyword>
<proteinExistence type="predicted"/>
<dbReference type="PROSITE" id="PS51257">
    <property type="entry name" value="PROKAR_LIPOPROTEIN"/>
    <property type="match status" value="1"/>
</dbReference>